<dbReference type="AlphaFoldDB" id="A0A2K1Q0S8"/>
<dbReference type="CDD" id="cd06588">
    <property type="entry name" value="PhnB_like"/>
    <property type="match status" value="1"/>
</dbReference>
<dbReference type="InterPro" id="IPR004360">
    <property type="entry name" value="Glyas_Fos-R_dOase_dom"/>
</dbReference>
<evidence type="ECO:0000313" key="3">
    <source>
        <dbReference type="Proteomes" id="UP000236220"/>
    </source>
</evidence>
<dbReference type="PANTHER" id="PTHR33990">
    <property type="entry name" value="PROTEIN YJDN-RELATED"/>
    <property type="match status" value="1"/>
</dbReference>
<dbReference type="RefSeq" id="WP_103073802.1">
    <property type="nucleotide sequence ID" value="NZ_NPZB01000001.1"/>
</dbReference>
<evidence type="ECO:0000313" key="2">
    <source>
        <dbReference type="EMBL" id="PNS08649.1"/>
    </source>
</evidence>
<dbReference type="Proteomes" id="UP000236220">
    <property type="component" value="Unassembled WGS sequence"/>
</dbReference>
<dbReference type="Pfam" id="PF00903">
    <property type="entry name" value="Glyoxalase"/>
    <property type="match status" value="1"/>
</dbReference>
<organism evidence="2 3">
    <name type="scientific">Solilutibacter silvestris</name>
    <dbReference type="NCBI Taxonomy" id="1645665"/>
    <lineage>
        <taxon>Bacteria</taxon>
        <taxon>Pseudomonadati</taxon>
        <taxon>Pseudomonadota</taxon>
        <taxon>Gammaproteobacteria</taxon>
        <taxon>Lysobacterales</taxon>
        <taxon>Lysobacteraceae</taxon>
        <taxon>Solilutibacter</taxon>
    </lineage>
</organism>
<evidence type="ECO:0000259" key="1">
    <source>
        <dbReference type="Pfam" id="PF00903"/>
    </source>
</evidence>
<dbReference type="InterPro" id="IPR028973">
    <property type="entry name" value="PhnB-like"/>
</dbReference>
<dbReference type="EMBL" id="NPZB01000001">
    <property type="protein sequence ID" value="PNS08649.1"/>
    <property type="molecule type" value="Genomic_DNA"/>
</dbReference>
<dbReference type="Gene3D" id="3.10.180.10">
    <property type="entry name" value="2,3-Dihydroxybiphenyl 1,2-Dioxygenase, domain 1"/>
    <property type="match status" value="1"/>
</dbReference>
<comment type="caution">
    <text evidence="2">The sequence shown here is derived from an EMBL/GenBank/DDBJ whole genome shotgun (WGS) entry which is preliminary data.</text>
</comment>
<dbReference type="PANTHER" id="PTHR33990:SF1">
    <property type="entry name" value="PROTEIN YJDN"/>
    <property type="match status" value="1"/>
</dbReference>
<proteinExistence type="predicted"/>
<feature type="domain" description="Glyoxalase/fosfomycin resistance/dioxygenase" evidence="1">
    <location>
        <begin position="5"/>
        <end position="128"/>
    </location>
</feature>
<gene>
    <name evidence="2" type="ORF">Lysil_0278</name>
</gene>
<sequence>MNPYLSFKGDCRQAFDFYQQELGAKLLFLMTWGETPMADQAPGMGDAIMHATLQFPDGSILMGADMPAEQRKAIQGCSLSIGAKDVADGQRLFAALSKNGQVTMPFEKTFWAEGFGMCVDQFGVPWMVNCEMNAKQ</sequence>
<protein>
    <recommendedName>
        <fullName evidence="1">Glyoxalase/fosfomycin resistance/dioxygenase domain-containing protein</fullName>
    </recommendedName>
</protein>
<name>A0A2K1Q0S8_9GAMM</name>
<keyword evidence="3" id="KW-1185">Reference proteome</keyword>
<dbReference type="InterPro" id="IPR029068">
    <property type="entry name" value="Glyas_Bleomycin-R_OHBP_Dase"/>
</dbReference>
<dbReference type="SUPFAM" id="SSF54593">
    <property type="entry name" value="Glyoxalase/Bleomycin resistance protein/Dihydroxybiphenyl dioxygenase"/>
    <property type="match status" value="1"/>
</dbReference>
<reference evidence="2 3" key="1">
    <citation type="submission" date="2017-08" db="EMBL/GenBank/DDBJ databases">
        <title>Lysobacter sylvestris genome.</title>
        <authorList>
            <person name="Zhang D.-C."/>
            <person name="Albuquerque L."/>
            <person name="Franca L."/>
            <person name="Froufe H.J.C."/>
            <person name="Barroso C."/>
            <person name="Egas C."/>
            <person name="Da Costa M."/>
            <person name="Margesin R."/>
        </authorList>
    </citation>
    <scope>NUCLEOTIDE SEQUENCE [LARGE SCALE GENOMIC DNA]</scope>
    <source>
        <strain evidence="2 3">AM20-91</strain>
    </source>
</reference>
<accession>A0A2K1Q0S8</accession>
<dbReference type="OrthoDB" id="9795306at2"/>